<dbReference type="InterPro" id="IPR041431">
    <property type="entry name" value="Mvd1_C"/>
</dbReference>
<dbReference type="PIRSF" id="PIRSF015950">
    <property type="entry name" value="Mev_P_decrbx"/>
    <property type="match status" value="1"/>
</dbReference>
<dbReference type="GO" id="GO:0016126">
    <property type="term" value="P:sterol biosynthetic process"/>
    <property type="evidence" value="ECO:0007669"/>
    <property type="project" value="UniProtKB-KW"/>
</dbReference>
<evidence type="ECO:0000259" key="17">
    <source>
        <dbReference type="Pfam" id="PF22700"/>
    </source>
</evidence>
<keyword evidence="10 15" id="KW-1207">Sterol metabolism</keyword>
<comment type="catalytic activity">
    <reaction evidence="13">
        <text>(R)-5-diphosphomevalonate + ATP = isopentenyl diphosphate + ADP + phosphate + CO2</text>
        <dbReference type="Rhea" id="RHEA:23732"/>
        <dbReference type="ChEBI" id="CHEBI:16526"/>
        <dbReference type="ChEBI" id="CHEBI:30616"/>
        <dbReference type="ChEBI" id="CHEBI:43474"/>
        <dbReference type="ChEBI" id="CHEBI:57557"/>
        <dbReference type="ChEBI" id="CHEBI:128769"/>
        <dbReference type="ChEBI" id="CHEBI:456216"/>
        <dbReference type="EC" id="4.1.1.33"/>
    </reaction>
    <physiologicalReaction direction="left-to-right" evidence="13">
        <dbReference type="Rhea" id="RHEA:23733"/>
    </physiologicalReaction>
</comment>
<evidence type="ECO:0000256" key="3">
    <source>
        <dbReference type="ARBA" id="ARBA00012296"/>
    </source>
</evidence>
<protein>
    <recommendedName>
        <fullName evidence="3 14">Diphosphomevalonate decarboxylase</fullName>
        <ecNumber evidence="3 14">4.1.1.33</ecNumber>
    </recommendedName>
</protein>
<dbReference type="SUPFAM" id="SSF55060">
    <property type="entry name" value="GHMP Kinase, C-terminal domain"/>
    <property type="match status" value="1"/>
</dbReference>
<dbReference type="AlphaFoldDB" id="A0A1X7R7K9"/>
<dbReference type="Gene3D" id="3.30.70.890">
    <property type="entry name" value="GHMP kinase, C-terminal domain"/>
    <property type="match status" value="1"/>
</dbReference>
<dbReference type="InterPro" id="IPR053859">
    <property type="entry name" value="MVD-like_N"/>
</dbReference>
<evidence type="ECO:0000256" key="5">
    <source>
        <dbReference type="ARBA" id="ARBA00022741"/>
    </source>
</evidence>
<feature type="domain" description="Diphosphomevalonate decarboxylase-like N-terminal" evidence="17">
    <location>
        <begin position="10"/>
        <end position="180"/>
    </location>
</feature>
<comment type="similarity">
    <text evidence="2 14 15">Belongs to the diphosphomevalonate decarboxylase family.</text>
</comment>
<dbReference type="Pfam" id="PF22700">
    <property type="entry name" value="MVD-like_N"/>
    <property type="match status" value="1"/>
</dbReference>
<evidence type="ECO:0000256" key="4">
    <source>
        <dbReference type="ARBA" id="ARBA00022516"/>
    </source>
</evidence>
<dbReference type="Proteomes" id="UP000196158">
    <property type="component" value="Unassembled WGS sequence"/>
</dbReference>
<keyword evidence="6 14" id="KW-0067">ATP-binding</keyword>
<dbReference type="Pfam" id="PF18376">
    <property type="entry name" value="MDD_C"/>
    <property type="match status" value="1"/>
</dbReference>
<sequence length="397" mass="44529">MTVYTASTTAPVNIATLKYWGKRDANLNLPTNSSISVTLAQDDLRTLTSAATSESFEKDTLWLNGKEESLTNKRTQDCLQDLRGLRNQLESQDASLPKMSQWRLHIVSENNFPTAAGLASSAAGFAALVVAVAKLYKLPQDMSELSRIARKGSGSACRSLFGGYVAWEMGEAEDGLDSMAVQVLPQEAWPEMKAAILVVSDVKKDTPSTQGMQLTVATSDLFKERITSIVPKRFVEMKEAIENRDFPRFAEMTMKDSNSFHATCLDSYPPIFYINDTSKKVIRLVHSINAFFNETIVAYTFDAGPNAVLYYLEKNEEKLFAFLYKLLHQVKGWEPKYNKEQLNGFINTFENQYKDKIEFFIDPELYQGITRIILTRVGPGPQNSEECLIDQSTGLPK</sequence>
<dbReference type="GO" id="GO:0005829">
    <property type="term" value="C:cytosol"/>
    <property type="evidence" value="ECO:0007669"/>
    <property type="project" value="InterPro"/>
</dbReference>
<proteinExistence type="inferred from homology"/>
<keyword evidence="7 15" id="KW-0752">Steroid biosynthesis</keyword>
<dbReference type="OrthoDB" id="10253702at2759"/>
<dbReference type="STRING" id="1789683.A0A1X7R7K9"/>
<evidence type="ECO:0000313" key="19">
    <source>
        <dbReference type="Proteomes" id="UP000196158"/>
    </source>
</evidence>
<dbReference type="InterPro" id="IPR014721">
    <property type="entry name" value="Ribsml_uS5_D2-typ_fold_subgr"/>
</dbReference>
<evidence type="ECO:0000256" key="15">
    <source>
        <dbReference type="RuleBase" id="RU363086"/>
    </source>
</evidence>
<dbReference type="GO" id="GO:0005524">
    <property type="term" value="F:ATP binding"/>
    <property type="evidence" value="ECO:0007669"/>
    <property type="project" value="UniProtKB-UniRule"/>
</dbReference>
<dbReference type="FunFam" id="3.30.70.890:FF:000005">
    <property type="entry name" value="Diphosphomevalonate decarboxylase"/>
    <property type="match status" value="1"/>
</dbReference>
<comment type="pathway">
    <text evidence="1 15">Isoprenoid biosynthesis; isopentenyl diphosphate biosynthesis via mevalonate pathway; isopentenyl diphosphate from (R)-mevalonate: step 3/3.</text>
</comment>
<dbReference type="NCBIfam" id="TIGR01240">
    <property type="entry name" value="mevDPdecarb"/>
    <property type="match status" value="1"/>
</dbReference>
<evidence type="ECO:0000256" key="14">
    <source>
        <dbReference type="PIRNR" id="PIRNR015950"/>
    </source>
</evidence>
<evidence type="ECO:0000256" key="7">
    <source>
        <dbReference type="ARBA" id="ARBA00022955"/>
    </source>
</evidence>
<evidence type="ECO:0000256" key="10">
    <source>
        <dbReference type="ARBA" id="ARBA00023166"/>
    </source>
</evidence>
<evidence type="ECO:0000313" key="18">
    <source>
        <dbReference type="EMBL" id="SMN21601.1"/>
    </source>
</evidence>
<dbReference type="FunFam" id="3.30.230.10:FF:000018">
    <property type="entry name" value="Diphosphomevalonate decarboxylase"/>
    <property type="match status" value="1"/>
</dbReference>
<dbReference type="EMBL" id="FXLY01000008">
    <property type="protein sequence ID" value="SMN21601.1"/>
    <property type="molecule type" value="Genomic_DNA"/>
</dbReference>
<dbReference type="GO" id="GO:0019287">
    <property type="term" value="P:isopentenyl diphosphate biosynthetic process, mevalonate pathway"/>
    <property type="evidence" value="ECO:0007669"/>
    <property type="project" value="UniProtKB-UniRule"/>
</dbReference>
<accession>A0A1X7R7K9</accession>
<dbReference type="InterPro" id="IPR005935">
    <property type="entry name" value="Mev_decarb"/>
</dbReference>
<dbReference type="SUPFAM" id="SSF54211">
    <property type="entry name" value="Ribosomal protein S5 domain 2-like"/>
    <property type="match status" value="1"/>
</dbReference>
<reference evidence="18 19" key="1">
    <citation type="submission" date="2017-04" db="EMBL/GenBank/DDBJ databases">
        <authorList>
            <person name="Afonso C.L."/>
            <person name="Miller P.J."/>
            <person name="Scott M.A."/>
            <person name="Spackman E."/>
            <person name="Goraichik I."/>
            <person name="Dimitrov K.M."/>
            <person name="Suarez D.L."/>
            <person name="Swayne D.E."/>
        </authorList>
    </citation>
    <scope>NUCLEOTIDE SEQUENCE [LARGE SCALE GENOMIC DNA]</scope>
</reference>
<keyword evidence="11 15" id="KW-0753">Steroid metabolism</keyword>
<keyword evidence="19" id="KW-1185">Reference proteome</keyword>
<evidence type="ECO:0000256" key="11">
    <source>
        <dbReference type="ARBA" id="ARBA00023221"/>
    </source>
</evidence>
<dbReference type="UniPathway" id="UPA00057">
    <property type="reaction ID" value="UER00100"/>
</dbReference>
<keyword evidence="4 15" id="KW-0444">Lipid biosynthesis</keyword>
<dbReference type="PANTHER" id="PTHR10977:SF3">
    <property type="entry name" value="DIPHOSPHOMEVALONATE DECARBOXYLASE"/>
    <property type="match status" value="1"/>
</dbReference>
<keyword evidence="8 15" id="KW-0756">Sterol biosynthesis</keyword>
<name>A0A1X7R7K9_9SACH</name>
<keyword evidence="5 14" id="KW-0547">Nucleotide-binding</keyword>
<dbReference type="GO" id="GO:0004163">
    <property type="term" value="F:diphosphomevalonate decarboxylase activity"/>
    <property type="evidence" value="ECO:0007669"/>
    <property type="project" value="UniProtKB-UniRule"/>
</dbReference>
<organism evidence="18 19">
    <name type="scientific">Maudiozyma saulgeensis</name>
    <dbReference type="NCBI Taxonomy" id="1789683"/>
    <lineage>
        <taxon>Eukaryota</taxon>
        <taxon>Fungi</taxon>
        <taxon>Dikarya</taxon>
        <taxon>Ascomycota</taxon>
        <taxon>Saccharomycotina</taxon>
        <taxon>Saccharomycetes</taxon>
        <taxon>Saccharomycetales</taxon>
        <taxon>Saccharomycetaceae</taxon>
        <taxon>Maudiozyma</taxon>
    </lineage>
</organism>
<evidence type="ECO:0000256" key="13">
    <source>
        <dbReference type="ARBA" id="ARBA00048416"/>
    </source>
</evidence>
<dbReference type="PANTHER" id="PTHR10977">
    <property type="entry name" value="DIPHOSPHOMEVALONATE DECARBOXYLASE"/>
    <property type="match status" value="1"/>
</dbReference>
<feature type="domain" description="Mvd1 C-terminal" evidence="16">
    <location>
        <begin position="195"/>
        <end position="382"/>
    </location>
</feature>
<dbReference type="InterPro" id="IPR020568">
    <property type="entry name" value="Ribosomal_Su5_D2-typ_SF"/>
</dbReference>
<keyword evidence="12 14" id="KW-0456">Lyase</keyword>
<dbReference type="InterPro" id="IPR029765">
    <property type="entry name" value="Mev_diP_decarb"/>
</dbReference>
<evidence type="ECO:0000256" key="1">
    <source>
        <dbReference type="ARBA" id="ARBA00005055"/>
    </source>
</evidence>
<evidence type="ECO:0000256" key="9">
    <source>
        <dbReference type="ARBA" id="ARBA00023098"/>
    </source>
</evidence>
<dbReference type="EC" id="4.1.1.33" evidence="3 14"/>
<evidence type="ECO:0000256" key="8">
    <source>
        <dbReference type="ARBA" id="ARBA00023011"/>
    </source>
</evidence>
<dbReference type="Gene3D" id="3.30.230.10">
    <property type="match status" value="1"/>
</dbReference>
<gene>
    <name evidence="18" type="ORF">KASA_0K02772G</name>
</gene>
<keyword evidence="9 14" id="KW-0443">Lipid metabolism</keyword>
<evidence type="ECO:0000256" key="6">
    <source>
        <dbReference type="ARBA" id="ARBA00022840"/>
    </source>
</evidence>
<dbReference type="InterPro" id="IPR036554">
    <property type="entry name" value="GHMP_kinase_C_sf"/>
</dbReference>
<evidence type="ECO:0000256" key="12">
    <source>
        <dbReference type="ARBA" id="ARBA00023239"/>
    </source>
</evidence>
<evidence type="ECO:0000256" key="2">
    <source>
        <dbReference type="ARBA" id="ARBA00008831"/>
    </source>
</evidence>
<evidence type="ECO:0000259" key="16">
    <source>
        <dbReference type="Pfam" id="PF18376"/>
    </source>
</evidence>